<keyword evidence="6 10" id="KW-0812">Transmembrane</keyword>
<dbReference type="EMBL" id="JACWLN010000002">
    <property type="protein sequence ID" value="MBD1260448.1"/>
    <property type="molecule type" value="Genomic_DNA"/>
</dbReference>
<keyword evidence="3" id="KW-0813">Transport</keyword>
<feature type="transmembrane region" description="Helical" evidence="10">
    <location>
        <begin position="16"/>
        <end position="34"/>
    </location>
</feature>
<evidence type="ECO:0000256" key="5">
    <source>
        <dbReference type="ARBA" id="ARBA00022519"/>
    </source>
</evidence>
<reference evidence="12 15" key="2">
    <citation type="submission" date="2020-07" db="EMBL/GenBank/DDBJ databases">
        <title>The draft genome sequence of Maribacter polysiphoniae KCTC 22021.</title>
        <authorList>
            <person name="Mu L."/>
        </authorList>
    </citation>
    <scope>NUCLEOTIDE SEQUENCE [LARGE SCALE GENOMIC DNA]</scope>
    <source>
        <strain evidence="12 15">KCTC 22021</strain>
    </source>
</reference>
<dbReference type="GO" id="GO:0031992">
    <property type="term" value="F:energy transducer activity"/>
    <property type="evidence" value="ECO:0007669"/>
    <property type="project" value="TreeGrafter"/>
</dbReference>
<name>A0A316E8Q4_9FLAO</name>
<evidence type="ECO:0000259" key="11">
    <source>
        <dbReference type="PROSITE" id="PS52015"/>
    </source>
</evidence>
<gene>
    <name evidence="12" type="ORF">HZY62_07600</name>
    <name evidence="13" type="ORF">LX92_00656</name>
</gene>
<evidence type="ECO:0000256" key="2">
    <source>
        <dbReference type="ARBA" id="ARBA00006555"/>
    </source>
</evidence>
<organism evidence="13 14">
    <name type="scientific">Maribacter polysiphoniae</name>
    <dbReference type="NCBI Taxonomy" id="429344"/>
    <lineage>
        <taxon>Bacteria</taxon>
        <taxon>Pseudomonadati</taxon>
        <taxon>Bacteroidota</taxon>
        <taxon>Flavobacteriia</taxon>
        <taxon>Flavobacteriales</taxon>
        <taxon>Flavobacteriaceae</taxon>
        <taxon>Maribacter</taxon>
    </lineage>
</organism>
<comment type="similarity">
    <text evidence="2">Belongs to the TonB family.</text>
</comment>
<dbReference type="PANTHER" id="PTHR33446:SF2">
    <property type="entry name" value="PROTEIN TONB"/>
    <property type="match status" value="1"/>
</dbReference>
<proteinExistence type="inferred from homology"/>
<dbReference type="InterPro" id="IPR037682">
    <property type="entry name" value="TonB_C"/>
</dbReference>
<dbReference type="InterPro" id="IPR051045">
    <property type="entry name" value="TonB-dependent_transducer"/>
</dbReference>
<dbReference type="InterPro" id="IPR006260">
    <property type="entry name" value="TonB/TolA_C"/>
</dbReference>
<dbReference type="PANTHER" id="PTHR33446">
    <property type="entry name" value="PROTEIN TONB-RELATED"/>
    <property type="match status" value="1"/>
</dbReference>
<keyword evidence="15" id="KW-1185">Reference proteome</keyword>
<sequence length="242" mass="27011">MQVKKNPSADLNKNSGLYFVIGLTLVLFLTWRALEFKSYPKQDKIVEMLNVVEDLKEDVPITEQIKTPPPPPPPSAPEIIEIVEDAAEIEETVIESTESSQDQVIEEVVEVDDVEVGEEEEEISVPFAIIENVPIFPGCESAKGNAERKACFQQKIQEHIKKEFRYPQVAAEMGIQGRVFVQFAINSKGYIDAIRTRGPDPGLEKEASRIVSSLPKMTPGMQRGRAVTVPYSIPVNFKLADQ</sequence>
<dbReference type="Proteomes" id="UP000245667">
    <property type="component" value="Unassembled WGS sequence"/>
</dbReference>
<evidence type="ECO:0000313" key="13">
    <source>
        <dbReference type="EMBL" id="PWK25912.1"/>
    </source>
</evidence>
<keyword evidence="5" id="KW-0997">Cell inner membrane</keyword>
<comment type="subcellular location">
    <subcellularLocation>
        <location evidence="1">Cell inner membrane</location>
        <topology evidence="1">Single-pass membrane protein</topology>
        <orientation evidence="1">Periplasmic side</orientation>
    </subcellularLocation>
</comment>
<dbReference type="GO" id="GO:0015031">
    <property type="term" value="P:protein transport"/>
    <property type="evidence" value="ECO:0007669"/>
    <property type="project" value="UniProtKB-KW"/>
</dbReference>
<evidence type="ECO:0000256" key="6">
    <source>
        <dbReference type="ARBA" id="ARBA00022692"/>
    </source>
</evidence>
<dbReference type="PROSITE" id="PS52015">
    <property type="entry name" value="TONB_CTD"/>
    <property type="match status" value="1"/>
</dbReference>
<dbReference type="GO" id="GO:0055085">
    <property type="term" value="P:transmembrane transport"/>
    <property type="evidence" value="ECO:0007669"/>
    <property type="project" value="InterPro"/>
</dbReference>
<keyword evidence="8 10" id="KW-1133">Transmembrane helix</keyword>
<evidence type="ECO:0000256" key="1">
    <source>
        <dbReference type="ARBA" id="ARBA00004383"/>
    </source>
</evidence>
<evidence type="ECO:0000313" key="15">
    <source>
        <dbReference type="Proteomes" id="UP000651837"/>
    </source>
</evidence>
<comment type="caution">
    <text evidence="13">The sequence shown here is derived from an EMBL/GenBank/DDBJ whole genome shotgun (WGS) entry which is preliminary data.</text>
</comment>
<keyword evidence="7" id="KW-0653">Protein transport</keyword>
<feature type="domain" description="TonB C-terminal" evidence="11">
    <location>
        <begin position="151"/>
        <end position="242"/>
    </location>
</feature>
<evidence type="ECO:0000313" key="14">
    <source>
        <dbReference type="Proteomes" id="UP000245667"/>
    </source>
</evidence>
<dbReference type="Pfam" id="PF03544">
    <property type="entry name" value="TonB_C"/>
    <property type="match status" value="1"/>
</dbReference>
<evidence type="ECO:0000256" key="8">
    <source>
        <dbReference type="ARBA" id="ARBA00022989"/>
    </source>
</evidence>
<reference evidence="13 14" key="1">
    <citation type="submission" date="2018-05" db="EMBL/GenBank/DDBJ databases">
        <title>Genomic Encyclopedia of Archaeal and Bacterial Type Strains, Phase II (KMG-II): from individual species to whole genera.</title>
        <authorList>
            <person name="Goeker M."/>
        </authorList>
    </citation>
    <scope>NUCLEOTIDE SEQUENCE [LARGE SCALE GENOMIC DNA]</scope>
    <source>
        <strain evidence="13 14">DSM 23514</strain>
    </source>
</reference>
<evidence type="ECO:0000256" key="10">
    <source>
        <dbReference type="SAM" id="Phobius"/>
    </source>
</evidence>
<dbReference type="SUPFAM" id="SSF74653">
    <property type="entry name" value="TolA/TonB C-terminal domain"/>
    <property type="match status" value="1"/>
</dbReference>
<dbReference type="GO" id="GO:0098797">
    <property type="term" value="C:plasma membrane protein complex"/>
    <property type="evidence" value="ECO:0007669"/>
    <property type="project" value="TreeGrafter"/>
</dbReference>
<keyword evidence="4" id="KW-1003">Cell membrane</keyword>
<evidence type="ECO:0000256" key="9">
    <source>
        <dbReference type="ARBA" id="ARBA00023136"/>
    </source>
</evidence>
<dbReference type="NCBIfam" id="TIGR01352">
    <property type="entry name" value="tonB_Cterm"/>
    <property type="match status" value="1"/>
</dbReference>
<protein>
    <submittedName>
        <fullName evidence="12">Energy transducer TonB</fullName>
    </submittedName>
    <submittedName>
        <fullName evidence="13">Protein TonB</fullName>
    </submittedName>
</protein>
<evidence type="ECO:0000256" key="3">
    <source>
        <dbReference type="ARBA" id="ARBA00022448"/>
    </source>
</evidence>
<evidence type="ECO:0000256" key="7">
    <source>
        <dbReference type="ARBA" id="ARBA00022927"/>
    </source>
</evidence>
<dbReference type="AlphaFoldDB" id="A0A316E8Q4"/>
<keyword evidence="9 10" id="KW-0472">Membrane</keyword>
<dbReference type="Gene3D" id="3.30.1150.10">
    <property type="match status" value="1"/>
</dbReference>
<dbReference type="Proteomes" id="UP000651837">
    <property type="component" value="Unassembled WGS sequence"/>
</dbReference>
<evidence type="ECO:0000256" key="4">
    <source>
        <dbReference type="ARBA" id="ARBA00022475"/>
    </source>
</evidence>
<dbReference type="RefSeq" id="WP_109648820.1">
    <property type="nucleotide sequence ID" value="NZ_CAJQNU010000035.1"/>
</dbReference>
<dbReference type="EMBL" id="QGGQ01000001">
    <property type="protein sequence ID" value="PWK25912.1"/>
    <property type="molecule type" value="Genomic_DNA"/>
</dbReference>
<evidence type="ECO:0000313" key="12">
    <source>
        <dbReference type="EMBL" id="MBD1260448.1"/>
    </source>
</evidence>
<dbReference type="OrthoDB" id="1522859at2"/>
<accession>A0A316E8Q4</accession>